<dbReference type="PANTHER" id="PTHR43398:SF1">
    <property type="entry name" value="DOLICHOL-PHOSPHATE MANNOSYLTRANSFERASE SUBUNIT 1"/>
    <property type="match status" value="1"/>
</dbReference>
<evidence type="ECO:0000256" key="3">
    <source>
        <dbReference type="ARBA" id="ARBA00022679"/>
    </source>
</evidence>
<organism evidence="5 6">
    <name type="scientific">Candidatus Desulfolinea nitratireducens</name>
    <dbReference type="NCBI Taxonomy" id="2841698"/>
    <lineage>
        <taxon>Bacteria</taxon>
        <taxon>Bacillati</taxon>
        <taxon>Chloroflexota</taxon>
        <taxon>Anaerolineae</taxon>
        <taxon>Anaerolineales</taxon>
        <taxon>Anaerolineales incertae sedis</taxon>
        <taxon>Candidatus Desulfolinea</taxon>
    </lineage>
</organism>
<name>A0A8J6NJJ2_9CHLR</name>
<evidence type="ECO:0000259" key="4">
    <source>
        <dbReference type="Pfam" id="PF00535"/>
    </source>
</evidence>
<evidence type="ECO:0000256" key="1">
    <source>
        <dbReference type="ARBA" id="ARBA00006739"/>
    </source>
</evidence>
<dbReference type="InterPro" id="IPR039528">
    <property type="entry name" value="DPM1-like"/>
</dbReference>
<gene>
    <name evidence="5" type="ORF">H8E29_10890</name>
</gene>
<dbReference type="PANTHER" id="PTHR43398">
    <property type="entry name" value="DOLICHOL-PHOSPHATE MANNOSYLTRANSFERASE SUBUNIT 1"/>
    <property type="match status" value="1"/>
</dbReference>
<dbReference type="GO" id="GO:0009247">
    <property type="term" value="P:glycolipid biosynthetic process"/>
    <property type="evidence" value="ECO:0007669"/>
    <property type="project" value="TreeGrafter"/>
</dbReference>
<keyword evidence="2" id="KW-0328">Glycosyltransferase</keyword>
<accession>A0A8J6NJJ2</accession>
<keyword evidence="3" id="KW-0808">Transferase</keyword>
<dbReference type="InterPro" id="IPR001173">
    <property type="entry name" value="Glyco_trans_2-like"/>
</dbReference>
<dbReference type="Proteomes" id="UP000614469">
    <property type="component" value="Unassembled WGS sequence"/>
</dbReference>
<dbReference type="Gene3D" id="3.90.550.10">
    <property type="entry name" value="Spore Coat Polysaccharide Biosynthesis Protein SpsA, Chain A"/>
    <property type="match status" value="1"/>
</dbReference>
<dbReference type="AlphaFoldDB" id="A0A8J6NJJ2"/>
<dbReference type="GO" id="GO:0016020">
    <property type="term" value="C:membrane"/>
    <property type="evidence" value="ECO:0007669"/>
    <property type="project" value="GOC"/>
</dbReference>
<evidence type="ECO:0000313" key="6">
    <source>
        <dbReference type="Proteomes" id="UP000614469"/>
    </source>
</evidence>
<dbReference type="FunFam" id="3.90.550.10:FF:000122">
    <property type="entry name" value="Dolichol-phosphate mannosyltransferase subunit 1"/>
    <property type="match status" value="1"/>
</dbReference>
<reference evidence="5 6" key="1">
    <citation type="submission" date="2020-08" db="EMBL/GenBank/DDBJ databases">
        <title>Bridging the membrane lipid divide: bacteria of the FCB group superphylum have the potential to synthesize archaeal ether lipids.</title>
        <authorList>
            <person name="Villanueva L."/>
            <person name="Von Meijenfeldt F.A.B."/>
            <person name="Westbye A.B."/>
            <person name="Yadav S."/>
            <person name="Hopmans E.C."/>
            <person name="Dutilh B.E."/>
            <person name="Sinninghe Damste J.S."/>
        </authorList>
    </citation>
    <scope>NUCLEOTIDE SEQUENCE [LARGE SCALE GENOMIC DNA]</scope>
    <source>
        <strain evidence="5">NIOZ-UU36</strain>
    </source>
</reference>
<comment type="similarity">
    <text evidence="1">Belongs to the glycosyltransferase 2 family.</text>
</comment>
<dbReference type="InterPro" id="IPR029044">
    <property type="entry name" value="Nucleotide-diphossugar_trans"/>
</dbReference>
<dbReference type="GO" id="GO:0004582">
    <property type="term" value="F:dolichyl-phosphate beta-D-mannosyltransferase activity"/>
    <property type="evidence" value="ECO:0007669"/>
    <property type="project" value="InterPro"/>
</dbReference>
<dbReference type="EMBL" id="JACNJN010000121">
    <property type="protein sequence ID" value="MBC8335765.1"/>
    <property type="molecule type" value="Genomic_DNA"/>
</dbReference>
<proteinExistence type="inferred from homology"/>
<comment type="caution">
    <text evidence="5">The sequence shown here is derived from an EMBL/GenBank/DDBJ whole genome shotgun (WGS) entry which is preliminary data.</text>
</comment>
<evidence type="ECO:0000256" key="2">
    <source>
        <dbReference type="ARBA" id="ARBA00022676"/>
    </source>
</evidence>
<protein>
    <submittedName>
        <fullName evidence="5">Polyprenol monophosphomannose synthase</fullName>
    </submittedName>
</protein>
<dbReference type="Pfam" id="PF00535">
    <property type="entry name" value="Glycos_transf_2"/>
    <property type="match status" value="1"/>
</dbReference>
<evidence type="ECO:0000313" key="5">
    <source>
        <dbReference type="EMBL" id="MBC8335765.1"/>
    </source>
</evidence>
<sequence>MRIIVIIPTYDEAENLPKLVSALFSLPLDLRILVVDDKSPDGTGDIADALATENPGKVDVLHREGKLGLRTAYLTGIQHALATDADAIAQMDADFSHEPARLVEMAELLKTKEVVLGSRYVPGGRVDMDWPIWRKALSAFGNFYARTILGFKLRDVTTGYRLWRRETLEGMPLDRIQSNGYVFLVEMVYMAYCLGYRFGEVPIYFADRQWGKSKMSFKIQREAAFRIWLVRWGYRDLRAKRYSARVKQ</sequence>
<dbReference type="CDD" id="cd06442">
    <property type="entry name" value="DPM1_like"/>
    <property type="match status" value="1"/>
</dbReference>
<feature type="domain" description="Glycosyltransferase 2-like" evidence="4">
    <location>
        <begin position="5"/>
        <end position="168"/>
    </location>
</feature>
<dbReference type="SUPFAM" id="SSF53448">
    <property type="entry name" value="Nucleotide-diphospho-sugar transferases"/>
    <property type="match status" value="1"/>
</dbReference>